<evidence type="ECO:0000313" key="3">
    <source>
        <dbReference type="EMBL" id="KAG5186472.1"/>
    </source>
</evidence>
<dbReference type="Pfam" id="PF19150">
    <property type="entry name" value="DUF5832"/>
    <property type="match status" value="1"/>
</dbReference>
<evidence type="ECO:0000313" key="4">
    <source>
        <dbReference type="Proteomes" id="UP000664859"/>
    </source>
</evidence>
<sequence length="216" mass="25017">MATWNVESVEDRAFKFELPVPDRLKNPKQNFTVLSVIAPTGTNQTAPDLMIRVYGCCDTLESANAFARSLRDANDVYDVLVMPNFEWIPLPPNFEEIDYVNYTDKRVTEIRENYISHLKGEKAAMIERLQQDEQQRKNKELAAKQRKKELKKYYDKKRRPKVPIDQIPIEYRRKCKKDSTGVEKLEDSDFSDADDEKEAVEDVGAEESKDSDESTA</sequence>
<organism evidence="3 4">
    <name type="scientific">Tribonema minus</name>
    <dbReference type="NCBI Taxonomy" id="303371"/>
    <lineage>
        <taxon>Eukaryota</taxon>
        <taxon>Sar</taxon>
        <taxon>Stramenopiles</taxon>
        <taxon>Ochrophyta</taxon>
        <taxon>PX clade</taxon>
        <taxon>Xanthophyceae</taxon>
        <taxon>Tribonematales</taxon>
        <taxon>Tribonemataceae</taxon>
        <taxon>Tribonema</taxon>
    </lineage>
</organism>
<accession>A0A835Z6B0</accession>
<feature type="coiled-coil region" evidence="1">
    <location>
        <begin position="115"/>
        <end position="149"/>
    </location>
</feature>
<dbReference type="InterPro" id="IPR043872">
    <property type="entry name" value="DUF5832"/>
</dbReference>
<evidence type="ECO:0000256" key="2">
    <source>
        <dbReference type="SAM" id="MobiDB-lite"/>
    </source>
</evidence>
<feature type="compositionally biased region" description="Acidic residues" evidence="2">
    <location>
        <begin position="188"/>
        <end position="205"/>
    </location>
</feature>
<comment type="caution">
    <text evidence="3">The sequence shown here is derived from an EMBL/GenBank/DDBJ whole genome shotgun (WGS) entry which is preliminary data.</text>
</comment>
<dbReference type="AlphaFoldDB" id="A0A835Z6B0"/>
<proteinExistence type="predicted"/>
<dbReference type="Proteomes" id="UP000664859">
    <property type="component" value="Unassembled WGS sequence"/>
</dbReference>
<dbReference type="EMBL" id="JAFCMP010000112">
    <property type="protein sequence ID" value="KAG5186472.1"/>
    <property type="molecule type" value="Genomic_DNA"/>
</dbReference>
<reference evidence="3" key="1">
    <citation type="submission" date="2021-02" db="EMBL/GenBank/DDBJ databases">
        <title>First Annotated Genome of the Yellow-green Alga Tribonema minus.</title>
        <authorList>
            <person name="Mahan K.M."/>
        </authorList>
    </citation>
    <scope>NUCLEOTIDE SEQUENCE</scope>
    <source>
        <strain evidence="3">UTEX B ZZ1240</strain>
    </source>
</reference>
<feature type="region of interest" description="Disordered" evidence="2">
    <location>
        <begin position="175"/>
        <end position="216"/>
    </location>
</feature>
<feature type="compositionally biased region" description="Basic and acidic residues" evidence="2">
    <location>
        <begin position="177"/>
        <end position="187"/>
    </location>
</feature>
<gene>
    <name evidence="3" type="ORF">JKP88DRAFT_241081</name>
</gene>
<keyword evidence="1" id="KW-0175">Coiled coil</keyword>
<feature type="compositionally biased region" description="Basic and acidic residues" evidence="2">
    <location>
        <begin position="206"/>
        <end position="216"/>
    </location>
</feature>
<evidence type="ECO:0000256" key="1">
    <source>
        <dbReference type="SAM" id="Coils"/>
    </source>
</evidence>
<protein>
    <submittedName>
        <fullName evidence="3">Uncharacterized protein</fullName>
    </submittedName>
</protein>
<name>A0A835Z6B0_9STRA</name>
<keyword evidence="4" id="KW-1185">Reference proteome</keyword>